<dbReference type="EMBL" id="RHIB01000002">
    <property type="protein sequence ID" value="RNA67428.1"/>
    <property type="molecule type" value="Genomic_DNA"/>
</dbReference>
<dbReference type="InterPro" id="IPR029052">
    <property type="entry name" value="Metallo-depent_PP-like"/>
</dbReference>
<dbReference type="PRINTS" id="PR01607">
    <property type="entry name" value="APYRASEFAMLY"/>
</dbReference>
<gene>
    <name evidence="5" type="ORF">EBO34_11865</name>
</gene>
<dbReference type="GO" id="GO:0008768">
    <property type="term" value="F:UDP-sugar diphosphatase activity"/>
    <property type="evidence" value="ECO:0007669"/>
    <property type="project" value="TreeGrafter"/>
</dbReference>
<keyword evidence="2" id="KW-0547">Nucleotide-binding</keyword>
<dbReference type="SUPFAM" id="SSF56300">
    <property type="entry name" value="Metallo-dependent phosphatases"/>
    <property type="match status" value="1"/>
</dbReference>
<dbReference type="InterPro" id="IPR011240">
    <property type="entry name" value="Pesterase_YunD"/>
</dbReference>
<feature type="domain" description="Calcineurin-like phosphoesterase" evidence="3">
    <location>
        <begin position="6"/>
        <end position="206"/>
    </location>
</feature>
<dbReference type="PIRSF" id="PIRSF036361">
    <property type="entry name" value="YunD"/>
    <property type="match status" value="1"/>
</dbReference>
<dbReference type="SUPFAM" id="SSF55816">
    <property type="entry name" value="5'-nucleotidase (syn. UDP-sugar hydrolase), C-terminal domain"/>
    <property type="match status" value="1"/>
</dbReference>
<evidence type="ECO:0000313" key="6">
    <source>
        <dbReference type="Proteomes" id="UP000278746"/>
    </source>
</evidence>
<dbReference type="GO" id="GO:0009166">
    <property type="term" value="P:nucleotide catabolic process"/>
    <property type="evidence" value="ECO:0007669"/>
    <property type="project" value="InterPro"/>
</dbReference>
<evidence type="ECO:0000259" key="4">
    <source>
        <dbReference type="Pfam" id="PF02872"/>
    </source>
</evidence>
<name>A0A3M7TPF2_9BACI</name>
<dbReference type="PANTHER" id="PTHR11575">
    <property type="entry name" value="5'-NUCLEOTIDASE-RELATED"/>
    <property type="match status" value="1"/>
</dbReference>
<keyword evidence="2" id="KW-0378">Hydrolase</keyword>
<dbReference type="PROSITE" id="PS00785">
    <property type="entry name" value="5_NUCLEOTIDASE_1"/>
    <property type="match status" value="1"/>
</dbReference>
<keyword evidence="1" id="KW-0732">Signal</keyword>
<proteinExistence type="inferred from homology"/>
<dbReference type="GO" id="GO:0046872">
    <property type="term" value="F:metal ion binding"/>
    <property type="evidence" value="ECO:0007669"/>
    <property type="project" value="InterPro"/>
</dbReference>
<dbReference type="InterPro" id="IPR006179">
    <property type="entry name" value="5_nucleotidase/apyrase"/>
</dbReference>
<dbReference type="GO" id="GO:0008253">
    <property type="term" value="F:5'-nucleotidase activity"/>
    <property type="evidence" value="ECO:0007669"/>
    <property type="project" value="TreeGrafter"/>
</dbReference>
<dbReference type="RefSeq" id="WP_122898807.1">
    <property type="nucleotide sequence ID" value="NZ_RHIB01000002.1"/>
</dbReference>
<dbReference type="InterPro" id="IPR036907">
    <property type="entry name" value="5'-Nucleotdase_C_sf"/>
</dbReference>
<accession>A0A3M7TPF2</accession>
<dbReference type="Pfam" id="PF02872">
    <property type="entry name" value="5_nucleotid_C"/>
    <property type="match status" value="1"/>
</dbReference>
<feature type="domain" description="5'-Nucleotidase C-terminal" evidence="4">
    <location>
        <begin position="294"/>
        <end position="427"/>
    </location>
</feature>
<dbReference type="Pfam" id="PF00149">
    <property type="entry name" value="Metallophos"/>
    <property type="match status" value="1"/>
</dbReference>
<evidence type="ECO:0000259" key="3">
    <source>
        <dbReference type="Pfam" id="PF00149"/>
    </source>
</evidence>
<dbReference type="Proteomes" id="UP000278746">
    <property type="component" value="Unassembled WGS sequence"/>
</dbReference>
<dbReference type="Gene3D" id="3.90.780.10">
    <property type="entry name" value="5'-Nucleotidase, C-terminal domain"/>
    <property type="match status" value="1"/>
</dbReference>
<dbReference type="OrthoDB" id="9793179at2"/>
<dbReference type="PANTHER" id="PTHR11575:SF23">
    <property type="entry name" value="5-NUCLEOTIDASE FAMILY PROTEIN"/>
    <property type="match status" value="1"/>
</dbReference>
<comment type="caution">
    <text evidence="5">The sequence shown here is derived from an EMBL/GenBank/DDBJ whole genome shotgun (WGS) entry which is preliminary data.</text>
</comment>
<comment type="similarity">
    <text evidence="2">Belongs to the 5'-nucleotidase family.</text>
</comment>
<reference evidence="5 6" key="1">
    <citation type="submission" date="2018-10" db="EMBL/GenBank/DDBJ databases">
        <title>Bacillus Keqinensis sp. nov., a moderately halophilic bacterium isolated from a saline-alkaline lake.</title>
        <authorList>
            <person name="Wang H."/>
        </authorList>
    </citation>
    <scope>NUCLEOTIDE SEQUENCE [LARGE SCALE GENOMIC DNA]</scope>
    <source>
        <strain evidence="5 6">KQ-3</strain>
    </source>
</reference>
<protein>
    <submittedName>
        <fullName evidence="5">Bifunctional metallophosphatase/5'-nucleotidase</fullName>
    </submittedName>
</protein>
<dbReference type="AlphaFoldDB" id="A0A3M7TPF2"/>
<dbReference type="InterPro" id="IPR006146">
    <property type="entry name" value="5'-Nucleotdase_CS"/>
</dbReference>
<dbReference type="InterPro" id="IPR008334">
    <property type="entry name" value="5'-Nucleotdase_C"/>
</dbReference>
<evidence type="ECO:0000256" key="2">
    <source>
        <dbReference type="RuleBase" id="RU362119"/>
    </source>
</evidence>
<dbReference type="GO" id="GO:0030288">
    <property type="term" value="C:outer membrane-bounded periplasmic space"/>
    <property type="evidence" value="ECO:0007669"/>
    <property type="project" value="TreeGrafter"/>
</dbReference>
<evidence type="ECO:0000256" key="1">
    <source>
        <dbReference type="ARBA" id="ARBA00022729"/>
    </source>
</evidence>
<keyword evidence="6" id="KW-1185">Reference proteome</keyword>
<dbReference type="GO" id="GO:0000166">
    <property type="term" value="F:nucleotide binding"/>
    <property type="evidence" value="ECO:0007669"/>
    <property type="project" value="UniProtKB-KW"/>
</dbReference>
<dbReference type="CDD" id="cd00845">
    <property type="entry name" value="MPP_UshA_N_like"/>
    <property type="match status" value="1"/>
</dbReference>
<dbReference type="Gene3D" id="3.60.21.10">
    <property type="match status" value="1"/>
</dbReference>
<organism evidence="5 6">
    <name type="scientific">Alteribacter keqinensis</name>
    <dbReference type="NCBI Taxonomy" id="2483800"/>
    <lineage>
        <taxon>Bacteria</taxon>
        <taxon>Bacillati</taxon>
        <taxon>Bacillota</taxon>
        <taxon>Bacilli</taxon>
        <taxon>Bacillales</taxon>
        <taxon>Bacillaceae</taxon>
        <taxon>Alteribacter</taxon>
    </lineage>
</organism>
<evidence type="ECO:0000313" key="5">
    <source>
        <dbReference type="EMBL" id="RNA67428.1"/>
    </source>
</evidence>
<dbReference type="InterPro" id="IPR004843">
    <property type="entry name" value="Calcineurin-like_PHP"/>
</dbReference>
<sequence>MKKKTLRILHTNDLHSQLSQWPAVVSKINELRDEAEEEGEEVLLFDIGDHADRVHPITEGLEGKGNVELLNRLRYDAVTIGNNEGMTFSKKQLDALYADAGFDVLVANLKDANGQKPGWAKSHRIFTTKQGVTVGVFGVTVAYKLFYSALGWSIEDPFEAIEEEVNLLKDQVDVLVCLSHLGLHDDERMAKQYPEIDLILGSHTHHLLLDGEKINETWIHQCGRSGSHFGDITISFDETSHSVSLVDIHTVEVDHAHGGRDKDTEDALTELQKRADDVLGEVVTTLPEDWELSWEKETPLSKLLVTGLRRWCEADVAMMNAGILLEGLKKGPVTKGTLHSICPHPINPAKVKLSGERLLEFIREAHKEEKIYKKVKGFGFRGKILGMMVYDGIDVLESPEGPLQPKDIRILGKPLDRSANYNVATVDMFTFGYLYPSISTVNEKTYYMPEFLRDVLAWSLRNIHLD</sequence>